<dbReference type="EMBL" id="CP094358">
    <property type="protein sequence ID" value="UOB17188.1"/>
    <property type="molecule type" value="Genomic_DNA"/>
</dbReference>
<proteinExistence type="predicted"/>
<reference evidence="1" key="1">
    <citation type="submission" date="2022-03" db="EMBL/GenBank/DDBJ databases">
        <title>Description of Abyssus ytuae gen. nov., sp. nov., a novel member of the family Flavobacteriaceae isolated from the sediment of Mariana Trench.</title>
        <authorList>
            <person name="Zhang J."/>
            <person name="Xu X."/>
        </authorList>
    </citation>
    <scope>NUCLEOTIDE SEQUENCE</scope>
    <source>
        <strain evidence="1">MT3330</strain>
    </source>
</reference>
<sequence>MIALVTPTSWLQNYVEDYLVIEGTSQQIFGAKEYTVNFSETAGFFFNYGDNCYRIDKDDKKHNLPKSGVYGLYDQEVSYYFEEKVKLIFVILRSQSPLNISLITKENLKNSYTALTDIFGIEYRRIEYQIYRCETLKSRINLIENFLFEILHSKSLLRENDENYFKELDNDLPLFYLN</sequence>
<dbReference type="AlphaFoldDB" id="A0A9E6ZSS7"/>
<organism evidence="1 2">
    <name type="scientific">Abyssalbus ytuae</name>
    <dbReference type="NCBI Taxonomy" id="2926907"/>
    <lineage>
        <taxon>Bacteria</taxon>
        <taxon>Pseudomonadati</taxon>
        <taxon>Bacteroidota</taxon>
        <taxon>Flavobacteriia</taxon>
        <taxon>Flavobacteriales</taxon>
        <taxon>Flavobacteriaceae</taxon>
        <taxon>Abyssalbus</taxon>
    </lineage>
</organism>
<keyword evidence="2" id="KW-1185">Reference proteome</keyword>
<dbReference type="RefSeq" id="WP_255842468.1">
    <property type="nucleotide sequence ID" value="NZ_CP094358.1"/>
</dbReference>
<accession>A0A9E6ZSS7</accession>
<dbReference type="KEGG" id="fbm:MQE35_15780"/>
<evidence type="ECO:0000313" key="1">
    <source>
        <dbReference type="EMBL" id="UOB17188.1"/>
    </source>
</evidence>
<name>A0A9E6ZSS7_9FLAO</name>
<dbReference type="Proteomes" id="UP000831290">
    <property type="component" value="Chromosome"/>
</dbReference>
<evidence type="ECO:0000313" key="2">
    <source>
        <dbReference type="Proteomes" id="UP000831290"/>
    </source>
</evidence>
<gene>
    <name evidence="1" type="ORF">MQE35_15780</name>
</gene>
<protein>
    <submittedName>
        <fullName evidence="1">Uncharacterized protein</fullName>
    </submittedName>
</protein>